<dbReference type="InterPro" id="IPR023828">
    <property type="entry name" value="Peptidase_S8_Ser-AS"/>
</dbReference>
<evidence type="ECO:0000256" key="2">
    <source>
        <dbReference type="ARBA" id="ARBA00011073"/>
    </source>
</evidence>
<dbReference type="Gene3D" id="3.50.30.30">
    <property type="match status" value="1"/>
</dbReference>
<dbReference type="GO" id="GO:0006508">
    <property type="term" value="P:proteolysis"/>
    <property type="evidence" value="ECO:0007669"/>
    <property type="project" value="UniProtKB-KW"/>
</dbReference>
<name>A0AA38CN75_TAXCH</name>
<dbReference type="Pfam" id="PF02225">
    <property type="entry name" value="PA"/>
    <property type="match status" value="1"/>
</dbReference>
<evidence type="ECO:0000313" key="16">
    <source>
        <dbReference type="EMBL" id="KAH9303605.1"/>
    </source>
</evidence>
<comment type="caution">
    <text evidence="16">The sequence shown here is derived from an EMBL/GenBank/DDBJ whole genome shotgun (WGS) entry which is preliminary data.</text>
</comment>
<dbReference type="InterPro" id="IPR036852">
    <property type="entry name" value="Peptidase_S8/S53_dom_sf"/>
</dbReference>
<evidence type="ECO:0000256" key="8">
    <source>
        <dbReference type="ARBA" id="ARBA00023180"/>
    </source>
</evidence>
<dbReference type="PROSITE" id="PS00138">
    <property type="entry name" value="SUBTILASE_SER"/>
    <property type="match status" value="1"/>
</dbReference>
<feature type="domain" description="PA" evidence="13">
    <location>
        <begin position="378"/>
        <end position="471"/>
    </location>
</feature>
<gene>
    <name evidence="16" type="ORF">KI387_008009</name>
</gene>
<dbReference type="AlphaFoldDB" id="A0AA38CN75"/>
<proteinExistence type="inferred from homology"/>
<evidence type="ECO:0000256" key="6">
    <source>
        <dbReference type="ARBA" id="ARBA00022801"/>
    </source>
</evidence>
<keyword evidence="6 10" id="KW-0378">Hydrolase</keyword>
<comment type="subcellular location">
    <subcellularLocation>
        <location evidence="1">Secreted</location>
    </subcellularLocation>
</comment>
<feature type="active site" description="Charge relay system" evidence="9 10">
    <location>
        <position position="220"/>
    </location>
</feature>
<dbReference type="CDD" id="cd02120">
    <property type="entry name" value="PA_subtilisin_like"/>
    <property type="match status" value="1"/>
</dbReference>
<dbReference type="PROSITE" id="PS51892">
    <property type="entry name" value="SUBTILASE"/>
    <property type="match status" value="1"/>
</dbReference>
<dbReference type="InterPro" id="IPR000209">
    <property type="entry name" value="Peptidase_S8/S53_dom"/>
</dbReference>
<dbReference type="Proteomes" id="UP000824469">
    <property type="component" value="Unassembled WGS sequence"/>
</dbReference>
<feature type="active site" description="Charge relay system" evidence="9 10">
    <location>
        <position position="548"/>
    </location>
</feature>
<protein>
    <recommendedName>
        <fullName evidence="18">Subtilisin-like protease SBT1.7</fullName>
    </recommendedName>
</protein>
<dbReference type="InterPro" id="IPR003137">
    <property type="entry name" value="PA_domain"/>
</dbReference>
<sequence>MTMANASVATLVLILLAISAKSKAADHDDSRKPYIIHMIRTMKPLHFNLHHHWYDSMLHQVSQSDSPSELLYTYDTLFHGFAARLTRAEAEAMESMQGCLAVIPSSRKKITTTRTPQFLNLASSSSSSSGLWSQYSTYGEDIIIGVIDTGIWPESQSFSDEGLGPVPARWKGNCENGQEFNSSNCNRKIIGARYFFKGYENETRINQTLEYKSPRDNDGHGTHTASTIAGAAVPATNFFGYANGTATGMAPRARLAIYKVCWREGCEGIDVAAAMEQAVVDGVDILSISLGSSDVQFPKDPTAVAAFGAIEKGVFVSAAVGNDGPFPSTLSNAAPWFTTVGASTIDRHFPASVVLGNQEIYRGSSNYKGKDAQLQTSLPLVYASATNSSRRCLSGSLDPNLVKGKIVVCDQLLISKNEGESDALVKGFVVAEAGGAGIIVANDKFFGADEQITNVNNLPAIFASFTVGEKIKAYIKVSNGGNCTATMSFSGLTEVGNAVAAPIVAAFSSRGPSSTYPHILKPDMIAPGVNILAAFRPRLPYYFVSGTSMACPHVSGIAALIKAIHPTWSPAAIKSALMTSSYIVDNTKQGIRDSATMEAADPFAIGAGHVDPRAAVNPGLVYDIAAQDYVNFVCTLNYTKQQIALLTKTLISCPNSSLEAGDLNYPSFSVLFNSGNKWVQVKRRTVTNVGAEGHAVYRVSVKSPPGVKISVQPETLEFNKLQDKASYTVRFETNITSASSSNAFGEIKWTCIKGGTQVVRSPVALQWQPSN</sequence>
<dbReference type="InterPro" id="IPR034197">
    <property type="entry name" value="Peptidases_S8_3"/>
</dbReference>
<comment type="similarity">
    <text evidence="2 10">Belongs to the peptidase S8 family.</text>
</comment>
<dbReference type="PANTHER" id="PTHR10795">
    <property type="entry name" value="PROPROTEIN CONVERTASE SUBTILISIN/KEXIN"/>
    <property type="match status" value="1"/>
</dbReference>
<dbReference type="Gene3D" id="3.30.70.80">
    <property type="entry name" value="Peptidase S8 propeptide/proteinase inhibitor I9"/>
    <property type="match status" value="1"/>
</dbReference>
<dbReference type="Pfam" id="PF17766">
    <property type="entry name" value="fn3_6"/>
    <property type="match status" value="1"/>
</dbReference>
<dbReference type="Pfam" id="PF05922">
    <property type="entry name" value="Inhibitor_I9"/>
    <property type="match status" value="1"/>
</dbReference>
<evidence type="ECO:0000256" key="5">
    <source>
        <dbReference type="ARBA" id="ARBA00022729"/>
    </source>
</evidence>
<dbReference type="InterPro" id="IPR015500">
    <property type="entry name" value="Peptidase_S8_subtilisin-rel"/>
</dbReference>
<evidence type="ECO:0000256" key="3">
    <source>
        <dbReference type="ARBA" id="ARBA00022525"/>
    </source>
</evidence>
<dbReference type="OMA" id="CWPEECL"/>
<feature type="domain" description="Peptidase S8/S53" evidence="12">
    <location>
        <begin position="139"/>
        <end position="588"/>
    </location>
</feature>
<dbReference type="Pfam" id="PF00082">
    <property type="entry name" value="Peptidase_S8"/>
    <property type="match status" value="1"/>
</dbReference>
<dbReference type="Gene3D" id="2.60.40.2310">
    <property type="match status" value="1"/>
</dbReference>
<dbReference type="InterPro" id="IPR041469">
    <property type="entry name" value="Subtilisin-like_FN3"/>
</dbReference>
<dbReference type="GO" id="GO:0004252">
    <property type="term" value="F:serine-type endopeptidase activity"/>
    <property type="evidence" value="ECO:0007669"/>
    <property type="project" value="UniProtKB-UniRule"/>
</dbReference>
<dbReference type="GO" id="GO:0005576">
    <property type="term" value="C:extracellular region"/>
    <property type="evidence" value="ECO:0007669"/>
    <property type="project" value="UniProtKB-SubCell"/>
</dbReference>
<organism evidence="16 17">
    <name type="scientific">Taxus chinensis</name>
    <name type="common">Chinese yew</name>
    <name type="synonym">Taxus wallichiana var. chinensis</name>
    <dbReference type="NCBI Taxonomy" id="29808"/>
    <lineage>
        <taxon>Eukaryota</taxon>
        <taxon>Viridiplantae</taxon>
        <taxon>Streptophyta</taxon>
        <taxon>Embryophyta</taxon>
        <taxon>Tracheophyta</taxon>
        <taxon>Spermatophyta</taxon>
        <taxon>Pinopsida</taxon>
        <taxon>Pinidae</taxon>
        <taxon>Conifers II</taxon>
        <taxon>Cupressales</taxon>
        <taxon>Taxaceae</taxon>
        <taxon>Taxus</taxon>
    </lineage>
</organism>
<feature type="chain" id="PRO_5041398410" description="Subtilisin-like protease SBT1.7" evidence="11">
    <location>
        <begin position="25"/>
        <end position="771"/>
    </location>
</feature>
<evidence type="ECO:0000259" key="13">
    <source>
        <dbReference type="Pfam" id="PF02225"/>
    </source>
</evidence>
<evidence type="ECO:0000259" key="12">
    <source>
        <dbReference type="Pfam" id="PF00082"/>
    </source>
</evidence>
<evidence type="ECO:0000256" key="4">
    <source>
        <dbReference type="ARBA" id="ARBA00022670"/>
    </source>
</evidence>
<evidence type="ECO:0000256" key="10">
    <source>
        <dbReference type="PROSITE-ProRule" id="PRU01240"/>
    </source>
</evidence>
<evidence type="ECO:0000256" key="7">
    <source>
        <dbReference type="ARBA" id="ARBA00022825"/>
    </source>
</evidence>
<keyword evidence="7 10" id="KW-0720">Serine protease</keyword>
<keyword evidence="8" id="KW-0325">Glycoprotein</keyword>
<dbReference type="CDD" id="cd04852">
    <property type="entry name" value="Peptidases_S8_3"/>
    <property type="match status" value="1"/>
</dbReference>
<dbReference type="FunFam" id="3.40.50.200:FF:000006">
    <property type="entry name" value="Subtilisin-like protease SBT1.5"/>
    <property type="match status" value="1"/>
</dbReference>
<evidence type="ECO:0000256" key="11">
    <source>
        <dbReference type="SAM" id="SignalP"/>
    </source>
</evidence>
<feature type="active site" description="Charge relay system" evidence="9 10">
    <location>
        <position position="148"/>
    </location>
</feature>
<feature type="signal peptide" evidence="11">
    <location>
        <begin position="1"/>
        <end position="24"/>
    </location>
</feature>
<dbReference type="Gene3D" id="3.40.50.200">
    <property type="entry name" value="Peptidase S8/S53 domain"/>
    <property type="match status" value="1"/>
</dbReference>
<accession>A0AA38CN75</accession>
<dbReference type="InterPro" id="IPR010259">
    <property type="entry name" value="S8pro/Inhibitor_I9"/>
</dbReference>
<reference evidence="16 17" key="1">
    <citation type="journal article" date="2021" name="Nat. Plants">
        <title>The Taxus genome provides insights into paclitaxel biosynthesis.</title>
        <authorList>
            <person name="Xiong X."/>
            <person name="Gou J."/>
            <person name="Liao Q."/>
            <person name="Li Y."/>
            <person name="Zhou Q."/>
            <person name="Bi G."/>
            <person name="Li C."/>
            <person name="Du R."/>
            <person name="Wang X."/>
            <person name="Sun T."/>
            <person name="Guo L."/>
            <person name="Liang H."/>
            <person name="Lu P."/>
            <person name="Wu Y."/>
            <person name="Zhang Z."/>
            <person name="Ro D.K."/>
            <person name="Shang Y."/>
            <person name="Huang S."/>
            <person name="Yan J."/>
        </authorList>
    </citation>
    <scope>NUCLEOTIDE SEQUENCE [LARGE SCALE GENOMIC DNA]</scope>
    <source>
        <strain evidence="16">Ta-2019</strain>
    </source>
</reference>
<evidence type="ECO:0000256" key="9">
    <source>
        <dbReference type="PIRSR" id="PIRSR615500-1"/>
    </source>
</evidence>
<feature type="domain" description="Inhibitor I9" evidence="14">
    <location>
        <begin position="34"/>
        <end position="107"/>
    </location>
</feature>
<keyword evidence="17" id="KW-1185">Reference proteome</keyword>
<dbReference type="InterPro" id="IPR045051">
    <property type="entry name" value="SBT"/>
</dbReference>
<evidence type="ECO:0008006" key="18">
    <source>
        <dbReference type="Google" id="ProtNLM"/>
    </source>
</evidence>
<dbReference type="EMBL" id="JAHRHJ020000008">
    <property type="protein sequence ID" value="KAH9303605.1"/>
    <property type="molecule type" value="Genomic_DNA"/>
</dbReference>
<keyword evidence="4 10" id="KW-0645">Protease</keyword>
<evidence type="ECO:0000259" key="14">
    <source>
        <dbReference type="Pfam" id="PF05922"/>
    </source>
</evidence>
<dbReference type="SUPFAM" id="SSF52743">
    <property type="entry name" value="Subtilisin-like"/>
    <property type="match status" value="1"/>
</dbReference>
<feature type="domain" description="Subtilisin-like protease fibronectin type-III" evidence="15">
    <location>
        <begin position="662"/>
        <end position="764"/>
    </location>
</feature>
<evidence type="ECO:0000256" key="1">
    <source>
        <dbReference type="ARBA" id="ARBA00004613"/>
    </source>
</evidence>
<keyword evidence="3" id="KW-0964">Secreted</keyword>
<evidence type="ECO:0000313" key="17">
    <source>
        <dbReference type="Proteomes" id="UP000824469"/>
    </source>
</evidence>
<evidence type="ECO:0000259" key="15">
    <source>
        <dbReference type="Pfam" id="PF17766"/>
    </source>
</evidence>
<keyword evidence="5 11" id="KW-0732">Signal</keyword>
<dbReference type="PRINTS" id="PR00723">
    <property type="entry name" value="SUBTILISIN"/>
</dbReference>
<dbReference type="InterPro" id="IPR037045">
    <property type="entry name" value="S8pro/Inhibitor_I9_sf"/>
</dbReference>
<dbReference type="FunFam" id="3.30.70.80:FF:000003">
    <property type="entry name" value="Subtilisin-like protease SBT1.9"/>
    <property type="match status" value="1"/>
</dbReference>